<organism evidence="3 4">
    <name type="scientific">Rhizoctonia solani</name>
    <dbReference type="NCBI Taxonomy" id="456999"/>
    <lineage>
        <taxon>Eukaryota</taxon>
        <taxon>Fungi</taxon>
        <taxon>Dikarya</taxon>
        <taxon>Basidiomycota</taxon>
        <taxon>Agaricomycotina</taxon>
        <taxon>Agaricomycetes</taxon>
        <taxon>Cantharellales</taxon>
        <taxon>Ceratobasidiaceae</taxon>
        <taxon>Rhizoctonia</taxon>
    </lineage>
</organism>
<comment type="caution">
    <text evidence="3">The sequence shown here is derived from an EMBL/GenBank/DDBJ whole genome shotgun (WGS) entry which is preliminary data.</text>
</comment>
<sequence length="360" mass="40173">MVHLFSYIEVLNEPIHALLTNSRAYPVHPSGISVPTQSSRSQPDNGNLRNQQPPSKRRRNEDWGRTLDSAISVGGQIPESNSSQISSLTPESPGWMRVRITKLEAELDTLRAARDMAVSEQNIIRTAHQAEQTARREAMAQKSAAEAALSRKEVEQGRLRAELDSALSQKEALSAEVDSLRRQLAAPEDRLKSIQSSSESTRSNEQIKTLETGLEDAQGRAHKLQLYGSHMEEKQETNDTTELDKMKTKVKRLKSEVKQLTSDLVTTQEQLESTQKSLESKERKCSSTRRRYENTKTKLGIYKARLENECALIQKLKETLTPAAYQSLGETHETLGAFLSAIGLPPVDEEGNGAPKEETQ</sequence>
<proteinExistence type="predicted"/>
<evidence type="ECO:0000256" key="1">
    <source>
        <dbReference type="SAM" id="Coils"/>
    </source>
</evidence>
<accession>A0A8H3GLI5</accession>
<name>A0A8H3GLI5_9AGAM</name>
<evidence type="ECO:0000256" key="2">
    <source>
        <dbReference type="SAM" id="MobiDB-lite"/>
    </source>
</evidence>
<keyword evidence="1" id="KW-0175">Coiled coil</keyword>
<feature type="region of interest" description="Disordered" evidence="2">
    <location>
        <begin position="29"/>
        <end position="64"/>
    </location>
</feature>
<gene>
    <name evidence="3" type="ORF">RDB_LOCUS61530</name>
</gene>
<evidence type="ECO:0000313" key="4">
    <source>
        <dbReference type="Proteomes" id="UP000663861"/>
    </source>
</evidence>
<dbReference type="EMBL" id="CAJMWY010001021">
    <property type="protein sequence ID" value="CAE6455895.1"/>
    <property type="molecule type" value="Genomic_DNA"/>
</dbReference>
<feature type="compositionally biased region" description="Polar residues" evidence="2">
    <location>
        <begin position="33"/>
        <end position="54"/>
    </location>
</feature>
<evidence type="ECO:0000313" key="3">
    <source>
        <dbReference type="EMBL" id="CAE6455895.1"/>
    </source>
</evidence>
<feature type="coiled-coil region" evidence="1">
    <location>
        <begin position="100"/>
        <end position="183"/>
    </location>
</feature>
<dbReference type="Proteomes" id="UP000663861">
    <property type="component" value="Unassembled WGS sequence"/>
</dbReference>
<feature type="region of interest" description="Disordered" evidence="2">
    <location>
        <begin position="188"/>
        <end position="207"/>
    </location>
</feature>
<protein>
    <submittedName>
        <fullName evidence="3">Uncharacterized protein</fullName>
    </submittedName>
</protein>
<feature type="compositionally biased region" description="Polar residues" evidence="2">
    <location>
        <begin position="193"/>
        <end position="207"/>
    </location>
</feature>
<feature type="compositionally biased region" description="Basic and acidic residues" evidence="2">
    <location>
        <begin position="278"/>
        <end position="291"/>
    </location>
</feature>
<dbReference type="AlphaFoldDB" id="A0A8H3GLI5"/>
<reference evidence="3" key="1">
    <citation type="submission" date="2021-01" db="EMBL/GenBank/DDBJ databases">
        <authorList>
            <person name="Kaushik A."/>
        </authorList>
    </citation>
    <scope>NUCLEOTIDE SEQUENCE</scope>
    <source>
        <strain evidence="3">AG4-RS23</strain>
    </source>
</reference>
<feature type="region of interest" description="Disordered" evidence="2">
    <location>
        <begin position="269"/>
        <end position="291"/>
    </location>
</feature>